<evidence type="ECO:0000256" key="1">
    <source>
        <dbReference type="SAM" id="Phobius"/>
    </source>
</evidence>
<dbReference type="InterPro" id="IPR024399">
    <property type="entry name" value="DUF2628"/>
</dbReference>
<evidence type="ECO:0000313" key="3">
    <source>
        <dbReference type="Proteomes" id="UP001516061"/>
    </source>
</evidence>
<name>A0ABX2G0H7_9BURK</name>
<gene>
    <name evidence="2" type="ORF">HNQ01_001487</name>
</gene>
<protein>
    <recommendedName>
        <fullName evidence="4">DUF2628 domain-containing protein</fullName>
    </recommendedName>
</protein>
<proteinExistence type="predicted"/>
<comment type="caution">
    <text evidence="2">The sequence shown here is derived from an EMBL/GenBank/DDBJ whole genome shotgun (WGS) entry which is preliminary data.</text>
</comment>
<dbReference type="Proteomes" id="UP001516061">
    <property type="component" value="Unassembled WGS sequence"/>
</dbReference>
<keyword evidence="1" id="KW-1133">Transmembrane helix</keyword>
<keyword evidence="1" id="KW-0472">Membrane</keyword>
<keyword evidence="3" id="KW-1185">Reference proteome</keyword>
<dbReference type="Pfam" id="PF10947">
    <property type="entry name" value="DUF2628"/>
    <property type="match status" value="1"/>
</dbReference>
<dbReference type="PROSITE" id="PS51257">
    <property type="entry name" value="PROKAR_LIPOPROTEIN"/>
    <property type="match status" value="1"/>
</dbReference>
<feature type="transmembrane region" description="Helical" evidence="1">
    <location>
        <begin position="60"/>
        <end position="80"/>
    </location>
</feature>
<evidence type="ECO:0008006" key="4">
    <source>
        <dbReference type="Google" id="ProtNLM"/>
    </source>
</evidence>
<reference evidence="2 3" key="1">
    <citation type="submission" date="2020-05" db="EMBL/GenBank/DDBJ databases">
        <title>Genomic Encyclopedia of Type Strains, Phase IV (KMG-V): Genome sequencing to study the core and pangenomes of soil and plant-associated prokaryotes.</title>
        <authorList>
            <person name="Whitman W."/>
        </authorList>
    </citation>
    <scope>NUCLEOTIDE SEQUENCE [LARGE SCALE GENOMIC DNA]</scope>
    <source>
        <strain evidence="2 3">C29</strain>
    </source>
</reference>
<organism evidence="2 3">
    <name type="scientific">Sphaerotilus uruguayifluvii</name>
    <dbReference type="NCBI Taxonomy" id="2735897"/>
    <lineage>
        <taxon>Bacteria</taxon>
        <taxon>Pseudomonadati</taxon>
        <taxon>Pseudomonadota</taxon>
        <taxon>Betaproteobacteria</taxon>
        <taxon>Burkholderiales</taxon>
        <taxon>Sphaerotilaceae</taxon>
        <taxon>Sphaerotilus</taxon>
    </lineage>
</organism>
<feature type="transmembrane region" description="Helical" evidence="1">
    <location>
        <begin position="21"/>
        <end position="54"/>
    </location>
</feature>
<dbReference type="RefSeq" id="WP_173804726.1">
    <property type="nucleotide sequence ID" value="NZ_JABSNM010000005.1"/>
</dbReference>
<evidence type="ECO:0000313" key="2">
    <source>
        <dbReference type="EMBL" id="NRT55757.1"/>
    </source>
</evidence>
<sequence length="129" mass="14266">MKQYKVFRHPSGALESVRPGWSWSAFLLGCFWAFTLKMWGVGMAGLVALALVGVLVPMEMLGVVIFGVVLLLCHLAYGLLGPRWRMRHLLGRGYRHADTVTAPDPERALALAARYRGWQEAGEDALGAR</sequence>
<dbReference type="EMBL" id="JABSNM010000005">
    <property type="protein sequence ID" value="NRT55757.1"/>
    <property type="molecule type" value="Genomic_DNA"/>
</dbReference>
<keyword evidence="1" id="KW-0812">Transmembrane</keyword>
<accession>A0ABX2G0H7</accession>